<dbReference type="PRINTS" id="PR00398">
    <property type="entry name" value="STRDHORMONER"/>
</dbReference>
<dbReference type="InterPro" id="IPR001723">
    <property type="entry name" value="Nuclear_hrmn_rcpt"/>
</dbReference>
<evidence type="ECO:0000313" key="6">
    <source>
        <dbReference type="EMBL" id="KHN72493.1"/>
    </source>
</evidence>
<dbReference type="STRING" id="6265.A0A0B2USW3"/>
<accession>A0A0B2USW3</accession>
<proteinExistence type="predicted"/>
<dbReference type="OrthoDB" id="10000397at2759"/>
<comment type="caution">
    <text evidence="6">The sequence shown here is derived from an EMBL/GenBank/DDBJ whole genome shotgun (WGS) entry which is preliminary data.</text>
</comment>
<feature type="compositionally biased region" description="Low complexity" evidence="4">
    <location>
        <begin position="199"/>
        <end position="222"/>
    </location>
</feature>
<evidence type="ECO:0000256" key="3">
    <source>
        <dbReference type="ARBA" id="ARBA00023170"/>
    </source>
</evidence>
<keyword evidence="7" id="KW-1185">Reference proteome</keyword>
<evidence type="ECO:0000256" key="1">
    <source>
        <dbReference type="ARBA" id="ARBA00023015"/>
    </source>
</evidence>
<dbReference type="PROSITE" id="PS51843">
    <property type="entry name" value="NR_LBD"/>
    <property type="match status" value="1"/>
</dbReference>
<feature type="domain" description="NR LBD" evidence="5">
    <location>
        <begin position="86"/>
        <end position="432"/>
    </location>
</feature>
<keyword evidence="1" id="KW-0805">Transcription regulation</keyword>
<organism evidence="6 7">
    <name type="scientific">Toxocara canis</name>
    <name type="common">Canine roundworm</name>
    <dbReference type="NCBI Taxonomy" id="6265"/>
    <lineage>
        <taxon>Eukaryota</taxon>
        <taxon>Metazoa</taxon>
        <taxon>Ecdysozoa</taxon>
        <taxon>Nematoda</taxon>
        <taxon>Chromadorea</taxon>
        <taxon>Rhabditida</taxon>
        <taxon>Spirurina</taxon>
        <taxon>Ascaridomorpha</taxon>
        <taxon>Ascaridoidea</taxon>
        <taxon>Toxocaridae</taxon>
        <taxon>Toxocara</taxon>
    </lineage>
</organism>
<dbReference type="InterPro" id="IPR050274">
    <property type="entry name" value="Nuclear_hormone_rcpt_NR2"/>
</dbReference>
<evidence type="ECO:0000313" key="7">
    <source>
        <dbReference type="Proteomes" id="UP000031036"/>
    </source>
</evidence>
<dbReference type="EMBL" id="JPKZ01003249">
    <property type="protein sequence ID" value="KHN72493.1"/>
    <property type="molecule type" value="Genomic_DNA"/>
</dbReference>
<gene>
    <name evidence="6" type="primary">nhr-47</name>
    <name evidence="6" type="ORF">Tcan_03145</name>
</gene>
<reference evidence="6 7" key="1">
    <citation type="submission" date="2014-11" db="EMBL/GenBank/DDBJ databases">
        <title>Genetic blueprint of the zoonotic pathogen Toxocara canis.</title>
        <authorList>
            <person name="Zhu X.-Q."/>
            <person name="Korhonen P.K."/>
            <person name="Cai H."/>
            <person name="Young N.D."/>
            <person name="Nejsum P."/>
            <person name="von Samson-Himmelstjerna G."/>
            <person name="Boag P.R."/>
            <person name="Tan P."/>
            <person name="Li Q."/>
            <person name="Min J."/>
            <person name="Yang Y."/>
            <person name="Wang X."/>
            <person name="Fang X."/>
            <person name="Hall R.S."/>
            <person name="Hofmann A."/>
            <person name="Sternberg P.W."/>
            <person name="Jex A.R."/>
            <person name="Gasser R.B."/>
        </authorList>
    </citation>
    <scope>NUCLEOTIDE SEQUENCE [LARGE SCALE GENOMIC DNA]</scope>
    <source>
        <strain evidence="6">PN_DK_2014</strain>
    </source>
</reference>
<dbReference type="OMA" id="HICMHYE"/>
<keyword evidence="3 6" id="KW-0675">Receptor</keyword>
<protein>
    <submittedName>
        <fullName evidence="6">Nuclear hormone receptor family member nhr-47</fullName>
    </submittedName>
</protein>
<dbReference type="Pfam" id="PF00104">
    <property type="entry name" value="Hormone_recep"/>
    <property type="match status" value="2"/>
</dbReference>
<evidence type="ECO:0000259" key="5">
    <source>
        <dbReference type="PROSITE" id="PS51843"/>
    </source>
</evidence>
<evidence type="ECO:0000256" key="2">
    <source>
        <dbReference type="ARBA" id="ARBA00023163"/>
    </source>
</evidence>
<dbReference type="InterPro" id="IPR035500">
    <property type="entry name" value="NHR-like_dom_sf"/>
</dbReference>
<dbReference type="Proteomes" id="UP000031036">
    <property type="component" value="Unassembled WGS sequence"/>
</dbReference>
<dbReference type="Gene3D" id="1.10.565.10">
    <property type="entry name" value="Retinoid X Receptor"/>
    <property type="match status" value="1"/>
</dbReference>
<feature type="region of interest" description="Disordered" evidence="4">
    <location>
        <begin position="189"/>
        <end position="226"/>
    </location>
</feature>
<dbReference type="PANTHER" id="PTHR24083">
    <property type="entry name" value="NUCLEAR HORMONE RECEPTOR"/>
    <property type="match status" value="1"/>
</dbReference>
<dbReference type="SUPFAM" id="SSF48508">
    <property type="entry name" value="Nuclear receptor ligand-binding domain"/>
    <property type="match status" value="2"/>
</dbReference>
<dbReference type="InterPro" id="IPR000536">
    <property type="entry name" value="Nucl_hrmn_rcpt_lig-bd"/>
</dbReference>
<keyword evidence="2" id="KW-0804">Transcription</keyword>
<sequence>MDCLLQMTPDPMLDRLTSLENNFTLLLSRAEIDPYASLDDALAAPSRFSRPIDVKMTPDPMLDRLTSLENNFTLLLSRAEIDPYASLDDALAAPSRFSRPIDVKITDPIAAPKPGPEQHKMPFWRSRIIALYIDWAKTFPVFRNLPYSDKVALITNHASSYMIMCEAFRTPEHINDKIMQPDGYCFTRHPPQDSPFLKNGDSSTESESSAGAASSANEGDSNPQLIPKIVTHPFSGSLCIGELDAFQSGVGARSSHSTIRSVDTTHKREENMHTFFDPELLHDGQSNDVGVRSLVDVPPVAHYPSVGSLSGLTPVMAAVIDYVMKPFRRLNISTTEFATLQAVMFFDPDTDGLDSASQRNVAAEQKKLLTALYRHICMHYEPADASDRYAAILLRIPTIRKVAAKKNESLQIIDMFNLFSLNSLVKETALGIRSPHATIPPVVSPMNDDIKPI</sequence>
<name>A0A0B2USW3_TOXCA</name>
<dbReference type="SMART" id="SM00430">
    <property type="entry name" value="HOLI"/>
    <property type="match status" value="1"/>
</dbReference>
<dbReference type="AlphaFoldDB" id="A0A0B2USW3"/>
<evidence type="ECO:0000256" key="4">
    <source>
        <dbReference type="SAM" id="MobiDB-lite"/>
    </source>
</evidence>